<sequence>MWKPRPNGCPTRSGRRWPAWAAGRTGARLDPAAVPLADREAFAAWLKHIVADRHQTGASPDSIASITLLLVADADGPGGSRGFVVARAHPDGTTEHATSTKRPQVFTRDFSFRDYFHGAGTREGEEGKPHPVARATHICNPYRSQGDDRSSTGKLIHRPWKVDAVTPICEAPGGRVVGLLSFGLNLESDVVSLLEPVDLGARGSAKLDIASKVKVVLVDDRNNWVWHPDCRNRLKDDRPGVRLPHDYRALALARGVDPADALPWLGIGVPEEGRPFGYAKADRYVDLVEAQREDADPNDAPEIACFTLFHPYAQSKYEEMRPRRWVFVAQVDRQAALAPLNDLRTSIVKVGAVAGAVLILIALGLWVGLVVVLRRVEFASHG</sequence>
<dbReference type="AlphaFoldDB" id="A0A6M5Z0A5"/>
<reference evidence="3" key="1">
    <citation type="submission" date="2020-05" db="EMBL/GenBank/DDBJ databases">
        <title>Frigoriglobus tundricola gen. nov., sp. nov., a psychrotolerant cellulolytic planctomycete of the family Gemmataceae with two divergent copies of 16S rRNA gene.</title>
        <authorList>
            <person name="Kulichevskaya I.S."/>
            <person name="Ivanova A.A."/>
            <person name="Naumoff D.G."/>
            <person name="Beletsky A.V."/>
            <person name="Rijpstra W.I.C."/>
            <person name="Sinninghe Damste J.S."/>
            <person name="Mardanov A.V."/>
            <person name="Ravin N.V."/>
            <person name="Dedysh S.N."/>
        </authorList>
    </citation>
    <scope>NUCLEOTIDE SEQUENCE [LARGE SCALE GENOMIC DNA]</scope>
    <source>
        <strain evidence="3">PL17</strain>
    </source>
</reference>
<accession>A0A6M5Z0A5</accession>
<feature type="transmembrane region" description="Helical" evidence="1">
    <location>
        <begin position="350"/>
        <end position="373"/>
    </location>
</feature>
<dbReference type="Proteomes" id="UP000503447">
    <property type="component" value="Chromosome"/>
</dbReference>
<evidence type="ECO:0000256" key="1">
    <source>
        <dbReference type="SAM" id="Phobius"/>
    </source>
</evidence>
<keyword evidence="1" id="KW-1133">Transmembrane helix</keyword>
<dbReference type="EMBL" id="CP053452">
    <property type="protein sequence ID" value="QJW99588.1"/>
    <property type="molecule type" value="Genomic_DNA"/>
</dbReference>
<evidence type="ECO:0000313" key="2">
    <source>
        <dbReference type="EMBL" id="QJW99588.1"/>
    </source>
</evidence>
<keyword evidence="1" id="KW-0812">Transmembrane</keyword>
<organism evidence="2 3">
    <name type="scientific">Frigoriglobus tundricola</name>
    <dbReference type="NCBI Taxonomy" id="2774151"/>
    <lineage>
        <taxon>Bacteria</taxon>
        <taxon>Pseudomonadati</taxon>
        <taxon>Planctomycetota</taxon>
        <taxon>Planctomycetia</taxon>
        <taxon>Gemmatales</taxon>
        <taxon>Gemmataceae</taxon>
        <taxon>Frigoriglobus</taxon>
    </lineage>
</organism>
<protein>
    <submittedName>
        <fullName evidence="2">Uncharacterized protein</fullName>
    </submittedName>
</protein>
<keyword evidence="3" id="KW-1185">Reference proteome</keyword>
<evidence type="ECO:0000313" key="3">
    <source>
        <dbReference type="Proteomes" id="UP000503447"/>
    </source>
</evidence>
<dbReference type="KEGG" id="ftj:FTUN_7200"/>
<proteinExistence type="predicted"/>
<dbReference type="RefSeq" id="WP_171474529.1">
    <property type="nucleotide sequence ID" value="NZ_CP053452.2"/>
</dbReference>
<keyword evidence="1" id="KW-0472">Membrane</keyword>
<gene>
    <name evidence="2" type="ORF">FTUN_7200</name>
</gene>
<name>A0A6M5Z0A5_9BACT</name>